<name>A0A3D9ZNA2_9ACTN</name>
<keyword evidence="2" id="KW-1185">Reference proteome</keyword>
<dbReference type="EMBL" id="QUMQ01000001">
    <property type="protein sequence ID" value="REF97972.1"/>
    <property type="molecule type" value="Genomic_DNA"/>
</dbReference>
<accession>A0A3D9ZNA2</accession>
<gene>
    <name evidence="1" type="ORF">DFJ67_3981</name>
</gene>
<protein>
    <submittedName>
        <fullName evidence="1">Uncharacterized protein</fullName>
    </submittedName>
</protein>
<comment type="caution">
    <text evidence="1">The sequence shown here is derived from an EMBL/GenBank/DDBJ whole genome shotgun (WGS) entry which is preliminary data.</text>
</comment>
<dbReference type="Proteomes" id="UP000256913">
    <property type="component" value="Unassembled WGS sequence"/>
</dbReference>
<reference evidence="1 2" key="1">
    <citation type="submission" date="2018-08" db="EMBL/GenBank/DDBJ databases">
        <title>Sequencing the genomes of 1000 actinobacteria strains.</title>
        <authorList>
            <person name="Klenk H.-P."/>
        </authorList>
    </citation>
    <scope>NUCLEOTIDE SEQUENCE [LARGE SCALE GENOMIC DNA]</scope>
    <source>
        <strain evidence="1 2">DSM 44099</strain>
    </source>
</reference>
<evidence type="ECO:0000313" key="1">
    <source>
        <dbReference type="EMBL" id="REF97972.1"/>
    </source>
</evidence>
<organism evidence="1 2">
    <name type="scientific">Asanoa ferruginea</name>
    <dbReference type="NCBI Taxonomy" id="53367"/>
    <lineage>
        <taxon>Bacteria</taxon>
        <taxon>Bacillati</taxon>
        <taxon>Actinomycetota</taxon>
        <taxon>Actinomycetes</taxon>
        <taxon>Micromonosporales</taxon>
        <taxon>Micromonosporaceae</taxon>
        <taxon>Asanoa</taxon>
    </lineage>
</organism>
<proteinExistence type="predicted"/>
<sequence length="107" mass="11548">MSVLRVRGMSAEPEVVFNTATDPARVGWLPAPLHRRPATTEPDLFATWRDETGAWWADLRVDDIPTGGALAVLEMAADGLDDGGLATVVEQSLFDLDREVDDSISPG</sequence>
<evidence type="ECO:0000313" key="2">
    <source>
        <dbReference type="Proteomes" id="UP000256913"/>
    </source>
</evidence>
<dbReference type="AlphaFoldDB" id="A0A3D9ZNA2"/>
<dbReference type="RefSeq" id="WP_239097322.1">
    <property type="nucleotide sequence ID" value="NZ_BONB01000029.1"/>
</dbReference>